<evidence type="ECO:0000313" key="2">
    <source>
        <dbReference type="Proteomes" id="UP000178724"/>
    </source>
</evidence>
<dbReference type="Proteomes" id="UP000178724">
    <property type="component" value="Unassembled WGS sequence"/>
</dbReference>
<comment type="caution">
    <text evidence="1">The sequence shown here is derived from an EMBL/GenBank/DDBJ whole genome shotgun (WGS) entry which is preliminary data.</text>
</comment>
<reference evidence="1 2" key="1">
    <citation type="journal article" date="2016" name="Nat. Commun.">
        <title>Thousands of microbial genomes shed light on interconnected biogeochemical processes in an aquifer system.</title>
        <authorList>
            <person name="Anantharaman K."/>
            <person name="Brown C.T."/>
            <person name="Hug L.A."/>
            <person name="Sharon I."/>
            <person name="Castelle C.J."/>
            <person name="Probst A.J."/>
            <person name="Thomas B.C."/>
            <person name="Singh A."/>
            <person name="Wilkins M.J."/>
            <person name="Karaoz U."/>
            <person name="Brodie E.L."/>
            <person name="Williams K.H."/>
            <person name="Hubbard S.S."/>
            <person name="Banfield J.F."/>
        </authorList>
    </citation>
    <scope>NUCLEOTIDE SEQUENCE [LARGE SCALE GENOMIC DNA]</scope>
</reference>
<proteinExistence type="predicted"/>
<name>A0A1F4Q4Q5_UNCSA</name>
<evidence type="ECO:0000313" key="1">
    <source>
        <dbReference type="EMBL" id="OGB90850.1"/>
    </source>
</evidence>
<protein>
    <recommendedName>
        <fullName evidence="3">DUF2283 domain-containing protein</fullName>
    </recommendedName>
</protein>
<organism evidence="1 2">
    <name type="scientific">candidate division WOR-1 bacterium RIFCSPHIGHO2_01_FULL_53_15</name>
    <dbReference type="NCBI Taxonomy" id="1802564"/>
    <lineage>
        <taxon>Bacteria</taxon>
        <taxon>Bacillati</taxon>
        <taxon>Saganbacteria</taxon>
    </lineage>
</organism>
<dbReference type="EMBL" id="METM01000003">
    <property type="protein sequence ID" value="OGB90850.1"/>
    <property type="molecule type" value="Genomic_DNA"/>
</dbReference>
<sequence length="63" mass="7335">MEAKEISFHYDKDDNLLDIALGKPKKAISTEVADDLFARKDIRTHKVVGFTILNFEKWLKKRS</sequence>
<evidence type="ECO:0008006" key="3">
    <source>
        <dbReference type="Google" id="ProtNLM"/>
    </source>
</evidence>
<gene>
    <name evidence="1" type="ORF">A2625_07405</name>
</gene>
<accession>A0A1F4Q4Q5</accession>
<dbReference type="AlphaFoldDB" id="A0A1F4Q4Q5"/>